<gene>
    <name evidence="2" type="ORF">ruthe_01001</name>
</gene>
<dbReference type="OrthoDB" id="7771437at2"/>
<keyword evidence="3" id="KW-1185">Reference proteome</keyword>
<dbReference type="STRING" id="1123069.ruthe_01001"/>
<comment type="caution">
    <text evidence="2">The sequence shown here is derived from an EMBL/GenBank/DDBJ whole genome shotgun (WGS) entry which is preliminary data.</text>
</comment>
<evidence type="ECO:0000256" key="1">
    <source>
        <dbReference type="SAM" id="Phobius"/>
    </source>
</evidence>
<feature type="transmembrane region" description="Helical" evidence="1">
    <location>
        <begin position="140"/>
        <end position="159"/>
    </location>
</feature>
<keyword evidence="1" id="KW-0472">Membrane</keyword>
<keyword evidence="1" id="KW-1133">Transmembrane helix</keyword>
<protein>
    <recommendedName>
        <fullName evidence="4">Yip1 domain protein</fullName>
    </recommendedName>
</protein>
<dbReference type="EMBL" id="AOLV01000010">
    <property type="protein sequence ID" value="EPX86191.1"/>
    <property type="molecule type" value="Genomic_DNA"/>
</dbReference>
<name>S9QXV0_9RHOB</name>
<dbReference type="AlphaFoldDB" id="S9QXV0"/>
<feature type="transmembrane region" description="Helical" evidence="1">
    <location>
        <begin position="114"/>
        <end position="134"/>
    </location>
</feature>
<evidence type="ECO:0000313" key="2">
    <source>
        <dbReference type="EMBL" id="EPX86191.1"/>
    </source>
</evidence>
<proteinExistence type="predicted"/>
<dbReference type="RefSeq" id="WP_021097099.1">
    <property type="nucleotide sequence ID" value="NZ_KE557320.1"/>
</dbReference>
<dbReference type="Proteomes" id="UP000015346">
    <property type="component" value="Unassembled WGS sequence"/>
</dbReference>
<sequence length="172" mass="18676">MGVTADIVRSLRRGPRQVMREHLARGPQEARALAFLMIGCLLVWIAQWPRLLQEAAANRLMDPPGAAFDQLAGTALFGWLMIVPLLFYFLAFVAHQVTRLAGGGTQPWSARLGLFWAWLAASPLALLSGMARALTGGTVAANLTGILWIAVFAGFWVVCHQEAARKGQIRAA</sequence>
<feature type="transmembrane region" description="Helical" evidence="1">
    <location>
        <begin position="32"/>
        <end position="51"/>
    </location>
</feature>
<reference evidence="2 3" key="1">
    <citation type="journal article" date="2013" name="Stand. Genomic Sci.">
        <title>Genome sequence of the reddish-pigmented Rubellimicrobium thermophilum type strain (DSM 16684(T)), a member of the Roseobacter clade.</title>
        <authorList>
            <person name="Fiebig A."/>
            <person name="Riedel T."/>
            <person name="Gronow S."/>
            <person name="Petersen J."/>
            <person name="Klenk H.P."/>
            <person name="Goker M."/>
        </authorList>
    </citation>
    <scope>NUCLEOTIDE SEQUENCE [LARGE SCALE GENOMIC DNA]</scope>
    <source>
        <strain evidence="2 3">DSM 16684</strain>
    </source>
</reference>
<organism evidence="2 3">
    <name type="scientific">Rubellimicrobium thermophilum DSM 16684</name>
    <dbReference type="NCBI Taxonomy" id="1123069"/>
    <lineage>
        <taxon>Bacteria</taxon>
        <taxon>Pseudomonadati</taxon>
        <taxon>Pseudomonadota</taxon>
        <taxon>Alphaproteobacteria</taxon>
        <taxon>Rhodobacterales</taxon>
        <taxon>Roseobacteraceae</taxon>
        <taxon>Rubellimicrobium</taxon>
    </lineage>
</organism>
<evidence type="ECO:0008006" key="4">
    <source>
        <dbReference type="Google" id="ProtNLM"/>
    </source>
</evidence>
<evidence type="ECO:0000313" key="3">
    <source>
        <dbReference type="Proteomes" id="UP000015346"/>
    </source>
</evidence>
<feature type="transmembrane region" description="Helical" evidence="1">
    <location>
        <begin position="71"/>
        <end position="93"/>
    </location>
</feature>
<keyword evidence="1" id="KW-0812">Transmembrane</keyword>
<accession>S9QXV0</accession>
<dbReference type="HOGENOM" id="CLU_139175_0_0_5"/>